<proteinExistence type="inferred from homology"/>
<dbReference type="GO" id="GO:0003729">
    <property type="term" value="F:mRNA binding"/>
    <property type="evidence" value="ECO:0007669"/>
    <property type="project" value="TreeGrafter"/>
</dbReference>
<dbReference type="STRING" id="631362.Thi970DRAFT_02613"/>
<dbReference type="CDD" id="cd04465">
    <property type="entry name" value="S1_RPS1_repeat_ec2_hs2"/>
    <property type="match status" value="1"/>
</dbReference>
<protein>
    <submittedName>
        <fullName evidence="6">Ribosomal protein S1</fullName>
    </submittedName>
</protein>
<dbReference type="RefSeq" id="WP_009149121.1">
    <property type="nucleotide sequence ID" value="NZ_CP121471.1"/>
</dbReference>
<dbReference type="OrthoDB" id="9804077at2"/>
<dbReference type="InterPro" id="IPR050437">
    <property type="entry name" value="Ribos_protein_bS1-like"/>
</dbReference>
<dbReference type="InterPro" id="IPR035104">
    <property type="entry name" value="Ribosomal_protein_S1-like"/>
</dbReference>
<dbReference type="GO" id="GO:0003735">
    <property type="term" value="F:structural constituent of ribosome"/>
    <property type="evidence" value="ECO:0007669"/>
    <property type="project" value="TreeGrafter"/>
</dbReference>
<feature type="region of interest" description="Disordered" evidence="4">
    <location>
        <begin position="362"/>
        <end position="410"/>
    </location>
</feature>
<feature type="domain" description="S1 motif" evidence="5">
    <location>
        <begin position="28"/>
        <end position="94"/>
    </location>
</feature>
<dbReference type="PANTHER" id="PTHR10724:SF7">
    <property type="entry name" value="SMALL RIBOSOMAL SUBUNIT PROTEIN BS1C"/>
    <property type="match status" value="1"/>
</dbReference>
<reference evidence="6 7" key="2">
    <citation type="submission" date="2011-11" db="EMBL/GenBank/DDBJ databases">
        <authorList>
            <consortium name="US DOE Joint Genome Institute"/>
            <person name="Lucas S."/>
            <person name="Han J."/>
            <person name="Lapidus A."/>
            <person name="Cheng J.-F."/>
            <person name="Goodwin L."/>
            <person name="Pitluck S."/>
            <person name="Peters L."/>
            <person name="Ovchinnikova G."/>
            <person name="Zhang X."/>
            <person name="Detter J.C."/>
            <person name="Han C."/>
            <person name="Tapia R."/>
            <person name="Land M."/>
            <person name="Hauser L."/>
            <person name="Kyrpides N."/>
            <person name="Ivanova N."/>
            <person name="Pagani I."/>
            <person name="Vogl K."/>
            <person name="Liu Z."/>
            <person name="Overmann J."/>
            <person name="Frigaard N.-U."/>
            <person name="Bryant D."/>
            <person name="Woyke T."/>
        </authorList>
    </citation>
    <scope>NUCLEOTIDE SEQUENCE [LARGE SCALE GENOMIC DNA]</scope>
    <source>
        <strain evidence="6 7">970</strain>
    </source>
</reference>
<feature type="region of interest" description="Disordered" evidence="4">
    <location>
        <begin position="1"/>
        <end position="26"/>
    </location>
</feature>
<evidence type="ECO:0000256" key="4">
    <source>
        <dbReference type="SAM" id="MobiDB-lite"/>
    </source>
</evidence>
<dbReference type="GO" id="GO:0006412">
    <property type="term" value="P:translation"/>
    <property type="evidence" value="ECO:0007669"/>
    <property type="project" value="TreeGrafter"/>
</dbReference>
<dbReference type="eggNOG" id="COG0539">
    <property type="taxonomic scope" value="Bacteria"/>
</dbReference>
<dbReference type="InterPro" id="IPR003029">
    <property type="entry name" value="S1_domain"/>
</dbReference>
<evidence type="ECO:0000256" key="3">
    <source>
        <dbReference type="ARBA" id="ARBA00023274"/>
    </source>
</evidence>
<dbReference type="PROSITE" id="PS50126">
    <property type="entry name" value="S1"/>
    <property type="match status" value="4"/>
</dbReference>
<dbReference type="EMBL" id="JH603169">
    <property type="protein sequence ID" value="EIC22357.1"/>
    <property type="molecule type" value="Genomic_DNA"/>
</dbReference>
<evidence type="ECO:0000313" key="7">
    <source>
        <dbReference type="Proteomes" id="UP000002964"/>
    </source>
</evidence>
<dbReference type="SUPFAM" id="SSF50249">
    <property type="entry name" value="Nucleic acid-binding proteins"/>
    <property type="match status" value="4"/>
</dbReference>
<dbReference type="GO" id="GO:1990904">
    <property type="term" value="C:ribonucleoprotein complex"/>
    <property type="evidence" value="ECO:0007669"/>
    <property type="project" value="UniProtKB-KW"/>
</dbReference>
<keyword evidence="2 6" id="KW-0689">Ribosomal protein</keyword>
<feature type="domain" description="S1 motif" evidence="5">
    <location>
        <begin position="112"/>
        <end position="179"/>
    </location>
</feature>
<dbReference type="Proteomes" id="UP000002964">
    <property type="component" value="Unassembled WGS sequence"/>
</dbReference>
<keyword evidence="7" id="KW-1185">Reference proteome</keyword>
<evidence type="ECO:0000259" key="5">
    <source>
        <dbReference type="PROSITE" id="PS50126"/>
    </source>
</evidence>
<accession>H8Z0L6</accession>
<dbReference type="InterPro" id="IPR012340">
    <property type="entry name" value="NA-bd_OB-fold"/>
</dbReference>
<reference evidence="7" key="1">
    <citation type="submission" date="2011-06" db="EMBL/GenBank/DDBJ databases">
        <authorList>
            <consortium name="US DOE Joint Genome Institute (JGI-PGF)"/>
            <person name="Lucas S."/>
            <person name="Han J."/>
            <person name="Lapidus A."/>
            <person name="Cheng J.-F."/>
            <person name="Goodwin L."/>
            <person name="Pitluck S."/>
            <person name="Peters L."/>
            <person name="Land M.L."/>
            <person name="Hauser L."/>
            <person name="Vogl K."/>
            <person name="Liu Z."/>
            <person name="Overmann J."/>
            <person name="Frigaard N.-U."/>
            <person name="Bryant D.A."/>
            <person name="Woyke T.J."/>
        </authorList>
    </citation>
    <scope>NUCLEOTIDE SEQUENCE [LARGE SCALE GENOMIC DNA]</scope>
    <source>
        <strain evidence="7">970</strain>
    </source>
</reference>
<name>H8Z0L6_9GAMM</name>
<dbReference type="HOGENOM" id="CLU_015805_4_0_6"/>
<dbReference type="AlphaFoldDB" id="H8Z0L6"/>
<evidence type="ECO:0000313" key="6">
    <source>
        <dbReference type="EMBL" id="EIC22357.1"/>
    </source>
</evidence>
<gene>
    <name evidence="6" type="ORF">Thi970DRAFT_02613</name>
</gene>
<feature type="domain" description="S1 motif" evidence="5">
    <location>
        <begin position="290"/>
        <end position="360"/>
    </location>
</feature>
<evidence type="ECO:0000256" key="2">
    <source>
        <dbReference type="ARBA" id="ARBA00022980"/>
    </source>
</evidence>
<dbReference type="PRINTS" id="PR00681">
    <property type="entry name" value="RIBOSOMALS1"/>
</dbReference>
<organism evidence="6 7">
    <name type="scientific">Thiorhodovibrio frisius</name>
    <dbReference type="NCBI Taxonomy" id="631362"/>
    <lineage>
        <taxon>Bacteria</taxon>
        <taxon>Pseudomonadati</taxon>
        <taxon>Pseudomonadota</taxon>
        <taxon>Gammaproteobacteria</taxon>
        <taxon>Chromatiales</taxon>
        <taxon>Chromatiaceae</taxon>
        <taxon>Thiorhodovibrio</taxon>
    </lineage>
</organism>
<feature type="domain" description="S1 motif" evidence="5">
    <location>
        <begin position="200"/>
        <end position="273"/>
    </location>
</feature>
<dbReference type="Pfam" id="PF00575">
    <property type="entry name" value="S1"/>
    <property type="match status" value="4"/>
</dbReference>
<evidence type="ECO:0000256" key="1">
    <source>
        <dbReference type="ARBA" id="ARBA00006767"/>
    </source>
</evidence>
<sequence>MTEETSFAAMLAESEPKAKRAQHEPKVGDQVRGEIVAIDADQVFVAIGGKTEALMDIINLTAEDGSLKAQIGDTIDARITSIDADTGAPRLGQRHGRALHGSEELEAAFHSGQPVEGQITGVIKGGVEVQIAGHRAFCPASQVELRFIEDLSTLVGERHEFRITKFSGGRKLDLVVSRRALLEEAQAAAAEETRAKLEVGAVLYGTVTQLKDFGAFVDLGGVEGMVHISELAFGHVRHPEDMLRTGQQIEVQVLRIEQTNNPKRPEKIALSIRALAQDPWSDAHSRFPVGTQISGKVTRLQPFGAFVELAPGLEGLIHISEFGGGRRIAHPQEVVNSDQLVEVRVLGVDTERRRISLALANEGAEPADTASPDPVSSAAAKSAREKASGAGQEPAMGTLGELLREQMRQK</sequence>
<dbReference type="SMART" id="SM00316">
    <property type="entry name" value="S1"/>
    <property type="match status" value="4"/>
</dbReference>
<dbReference type="PANTHER" id="PTHR10724">
    <property type="entry name" value="30S RIBOSOMAL PROTEIN S1"/>
    <property type="match status" value="1"/>
</dbReference>
<feature type="compositionally biased region" description="Basic and acidic residues" evidence="4">
    <location>
        <begin position="14"/>
        <end position="26"/>
    </location>
</feature>
<dbReference type="GO" id="GO:0005840">
    <property type="term" value="C:ribosome"/>
    <property type="evidence" value="ECO:0007669"/>
    <property type="project" value="UniProtKB-KW"/>
</dbReference>
<keyword evidence="3" id="KW-0687">Ribonucleoprotein</keyword>
<comment type="similarity">
    <text evidence="1">Belongs to the bacterial ribosomal protein bS1 family.</text>
</comment>
<dbReference type="Gene3D" id="2.40.50.140">
    <property type="entry name" value="Nucleic acid-binding proteins"/>
    <property type="match status" value="4"/>
</dbReference>
<dbReference type="CDD" id="cd05688">
    <property type="entry name" value="S1_RPS1_repeat_ec3"/>
    <property type="match status" value="1"/>
</dbReference>